<dbReference type="EMBL" id="BBMT01000004">
    <property type="protein sequence ID" value="GAL33949.1"/>
    <property type="molecule type" value="Genomic_DNA"/>
</dbReference>
<evidence type="ECO:0000313" key="2">
    <source>
        <dbReference type="Proteomes" id="UP000029224"/>
    </source>
</evidence>
<sequence>MAGFLIQSFQLVIDNAIWLCAKVFLKLQFESLPTRVSRWMKSDVGE</sequence>
<reference evidence="1 2" key="2">
    <citation type="submission" date="2014-09" db="EMBL/GenBank/DDBJ databases">
        <authorList>
            <consortium name="NBRP consortium"/>
            <person name="Sawabe T."/>
            <person name="Meirelles P."/>
            <person name="Nakanishi M."/>
            <person name="Sayaka M."/>
            <person name="Hattori M."/>
            <person name="Ohkuma M."/>
        </authorList>
    </citation>
    <scope>NUCLEOTIDE SEQUENCE [LARGE SCALE GENOMIC DNA]</scope>
    <source>
        <strain evidence="1 2">JCM 19240</strain>
    </source>
</reference>
<dbReference type="Proteomes" id="UP000029224">
    <property type="component" value="Unassembled WGS sequence"/>
</dbReference>
<keyword evidence="2" id="KW-1185">Reference proteome</keyword>
<dbReference type="AlphaFoldDB" id="A0A090T5D1"/>
<evidence type="ECO:0000313" key="1">
    <source>
        <dbReference type="EMBL" id="GAL33949.1"/>
    </source>
</evidence>
<accession>A0A090T5D1</accession>
<proteinExistence type="predicted"/>
<name>A0A090T5D1_9VIBR</name>
<reference evidence="1 2" key="1">
    <citation type="submission" date="2014-09" db="EMBL/GenBank/DDBJ databases">
        <title>Vibrio maritimus JCM 19240. (C210) whole genome shotgun sequence.</title>
        <authorList>
            <person name="Sawabe T."/>
            <person name="Meirelles P."/>
            <person name="Nakanishi M."/>
            <person name="Sayaka M."/>
            <person name="Hattori M."/>
            <person name="Ohkuma M."/>
        </authorList>
    </citation>
    <scope>NUCLEOTIDE SEQUENCE [LARGE SCALE GENOMIC DNA]</scope>
    <source>
        <strain evidence="1 2">JCM 19240</strain>
    </source>
</reference>
<comment type="caution">
    <text evidence="1">The sequence shown here is derived from an EMBL/GenBank/DDBJ whole genome shotgun (WGS) entry which is preliminary data.</text>
</comment>
<organism evidence="1 2">
    <name type="scientific">Vibrio maritimus</name>
    <dbReference type="NCBI Taxonomy" id="990268"/>
    <lineage>
        <taxon>Bacteria</taxon>
        <taxon>Pseudomonadati</taxon>
        <taxon>Pseudomonadota</taxon>
        <taxon>Gammaproteobacteria</taxon>
        <taxon>Vibrionales</taxon>
        <taxon>Vibrionaceae</taxon>
        <taxon>Vibrio</taxon>
    </lineage>
</organism>
<protein>
    <submittedName>
        <fullName evidence="1">Uncharacterized protein</fullName>
    </submittedName>
</protein>
<gene>
    <name evidence="1" type="ORF">JCM19240_857</name>
</gene>